<proteinExistence type="predicted"/>
<dbReference type="EMBL" id="QXTE01000520">
    <property type="protein sequence ID" value="TFJ97204.1"/>
    <property type="molecule type" value="Genomic_DNA"/>
</dbReference>
<accession>A0A4D9DIX1</accession>
<protein>
    <submittedName>
        <fullName evidence="1">Nuclear factor of activated T-cells, cytoplasmic 2</fullName>
    </submittedName>
</protein>
<reference evidence="1 2" key="2">
    <citation type="submission" date="2019-04" db="EMBL/GenBank/DDBJ databases">
        <title>The genome sequence of big-headed turtle.</title>
        <authorList>
            <person name="Gong S."/>
        </authorList>
    </citation>
    <scope>NUCLEOTIDE SEQUENCE [LARGE SCALE GENOMIC DNA]</scope>
    <source>
        <strain evidence="1">DO16091913</strain>
        <tissue evidence="1">Muscle</tissue>
    </source>
</reference>
<name>A0A4D9DIX1_9SAUR</name>
<organism evidence="1 2">
    <name type="scientific">Platysternon megacephalum</name>
    <name type="common">big-headed turtle</name>
    <dbReference type="NCBI Taxonomy" id="55544"/>
    <lineage>
        <taxon>Eukaryota</taxon>
        <taxon>Metazoa</taxon>
        <taxon>Chordata</taxon>
        <taxon>Craniata</taxon>
        <taxon>Vertebrata</taxon>
        <taxon>Euteleostomi</taxon>
        <taxon>Archelosauria</taxon>
        <taxon>Testudinata</taxon>
        <taxon>Testudines</taxon>
        <taxon>Cryptodira</taxon>
        <taxon>Durocryptodira</taxon>
        <taxon>Testudinoidea</taxon>
        <taxon>Platysternidae</taxon>
        <taxon>Platysternon</taxon>
    </lineage>
</organism>
<evidence type="ECO:0000313" key="2">
    <source>
        <dbReference type="Proteomes" id="UP000297703"/>
    </source>
</evidence>
<keyword evidence="2" id="KW-1185">Reference proteome</keyword>
<comment type="caution">
    <text evidence="1">The sequence shown here is derived from an EMBL/GenBank/DDBJ whole genome shotgun (WGS) entry which is preliminary data.</text>
</comment>
<evidence type="ECO:0000313" key="1">
    <source>
        <dbReference type="EMBL" id="TFJ97204.1"/>
    </source>
</evidence>
<dbReference type="Proteomes" id="UP000297703">
    <property type="component" value="Unassembled WGS sequence"/>
</dbReference>
<gene>
    <name evidence="1" type="ORF">DR999_PMT20976</name>
</gene>
<reference evidence="1 2" key="1">
    <citation type="submission" date="2019-04" db="EMBL/GenBank/DDBJ databases">
        <title>Draft genome of the big-headed turtle Platysternon megacephalum.</title>
        <authorList>
            <person name="Gong S."/>
        </authorList>
    </citation>
    <scope>NUCLEOTIDE SEQUENCE [LARGE SCALE GENOMIC DNA]</scope>
    <source>
        <strain evidence="1">DO16091913</strain>
        <tissue evidence="1">Muscle</tissue>
    </source>
</reference>
<dbReference type="AlphaFoldDB" id="A0A4D9DIX1"/>
<sequence length="103" mass="11112">MTPALDSPFLVNAAVLPSAHLIWNMYLQVRSPAHMESDASSLIIKNNPISSLSAGAMQLRALQLEPWCQVWQRLAIDPGIGDAPKPLTKRLNSPSAELAAALL</sequence>